<dbReference type="Gene3D" id="3.20.20.80">
    <property type="entry name" value="Glycosidases"/>
    <property type="match status" value="1"/>
</dbReference>
<feature type="compositionally biased region" description="Pro residues" evidence="1">
    <location>
        <begin position="599"/>
        <end position="675"/>
    </location>
</feature>
<feature type="compositionally biased region" description="Pro residues" evidence="1">
    <location>
        <begin position="286"/>
        <end position="301"/>
    </location>
</feature>
<evidence type="ECO:0000313" key="3">
    <source>
        <dbReference type="EMBL" id="CAK0848197.1"/>
    </source>
</evidence>
<dbReference type="Proteomes" id="UP001189429">
    <property type="component" value="Unassembled WGS sequence"/>
</dbReference>
<feature type="compositionally biased region" description="Acidic residues" evidence="1">
    <location>
        <begin position="302"/>
        <end position="312"/>
    </location>
</feature>
<proteinExistence type="predicted"/>
<comment type="caution">
    <text evidence="3">The sequence shown here is derived from an EMBL/GenBank/DDBJ whole genome shotgun (WGS) entry which is preliminary data.</text>
</comment>
<accession>A0ABN9TR37</accession>
<dbReference type="SUPFAM" id="SSF51445">
    <property type="entry name" value="(Trans)glycosidases"/>
    <property type="match status" value="1"/>
</dbReference>
<sequence>PFRARAARRKAESRTSPLAAPSLPAMGSSALVLALGLLPALASGHAFLTKPEMRGGAYNNVGNGYCPQCLGSTDLPMATCGNAHFLDAVGPVTELRAGQLAEFVITVTAHHKGHFVFRLCDQRLDSQTGDYQAQEECLNEHVLSRARPEEVHADCQPNDPRGDCQPYDEANPGHWYLPPHNGSHLTRTQHRFHYRIPADLTCESCTLQWWWMSANSCTPHPDAYRCYFQEMERQGWDASAWCDGVVCSYQGECPAEQGGPVLCGEQFKNCADVRLVEGGGASAGPTPAPSPTEPTSPTEPPETPEPEPEPEPEGSKQLVAFVENWLPCPSLDKIRGYDKVIVSFAVSYTWSPTKNQCDQSCTIGVPATCDNQAKPDLIETWRQAGTKVLLSFGGAGMGGSWAGDVNDCWEYCFGRVDSVVSRLVEIIDSQGFDGVDMWLPAYDHTDTSSQFLKDLTTGLRAALPPGKIISHAPMDGDIAAGAPYFRVLQEVASSVDYLLPQYYNGPLRPAIDTQPAIEHMGHLVDDIFGGDASKVVFGFCIADCSGTGSNVDGSQAAAILQDVAAAFPGHGGAFLWAASDDVGWSEPVRQALGSAPSVTPLPTPAVPTPAPTEAPTTPSPTLAPPMPTPTEAPATPSPTPAVPTPAPTEAPTTPSPTLAPPTPTPTEAPATPSPTPARRRRRRPRRRPRPRRPRRRCRRRRRRPRRRPRPPPPRPAGSPASAKRLWPTTARPGTSLGPVPRAWLGTTSATTTLSMILRASARSGPRTCGAEKRRSWSLAAAGAGRTPSWARLCSRPCALCRALLPARCSGPEPGLFCPMGVPKSPSPRRRSIVAAHQCRQDVAAHPSSPSACSVLAALEAGSGNSAQASCQEKGRKVGR</sequence>
<evidence type="ECO:0000313" key="4">
    <source>
        <dbReference type="Proteomes" id="UP001189429"/>
    </source>
</evidence>
<protein>
    <recommendedName>
        <fullName evidence="2">GH18 domain-containing protein</fullName>
    </recommendedName>
</protein>
<dbReference type="EMBL" id="CAUYUJ010014958">
    <property type="protein sequence ID" value="CAK0848197.1"/>
    <property type="molecule type" value="Genomic_DNA"/>
</dbReference>
<reference evidence="3" key="1">
    <citation type="submission" date="2023-10" db="EMBL/GenBank/DDBJ databases">
        <authorList>
            <person name="Chen Y."/>
            <person name="Shah S."/>
            <person name="Dougan E. K."/>
            <person name="Thang M."/>
            <person name="Chan C."/>
        </authorList>
    </citation>
    <scope>NUCLEOTIDE SEQUENCE [LARGE SCALE GENOMIC DNA]</scope>
</reference>
<dbReference type="InterPro" id="IPR001223">
    <property type="entry name" value="Glyco_hydro18_cat"/>
</dbReference>
<dbReference type="InterPro" id="IPR004302">
    <property type="entry name" value="Cellulose/chitin-bd_N"/>
</dbReference>
<evidence type="ECO:0000256" key="1">
    <source>
        <dbReference type="SAM" id="MobiDB-lite"/>
    </source>
</evidence>
<dbReference type="InterPro" id="IPR017853">
    <property type="entry name" value="GH"/>
</dbReference>
<keyword evidence="4" id="KW-1185">Reference proteome</keyword>
<feature type="domain" description="GH18" evidence="2">
    <location>
        <begin position="316"/>
        <end position="595"/>
    </location>
</feature>
<dbReference type="PROSITE" id="PS51910">
    <property type="entry name" value="GH18_2"/>
    <property type="match status" value="1"/>
</dbReference>
<organism evidence="3 4">
    <name type="scientific">Prorocentrum cordatum</name>
    <dbReference type="NCBI Taxonomy" id="2364126"/>
    <lineage>
        <taxon>Eukaryota</taxon>
        <taxon>Sar</taxon>
        <taxon>Alveolata</taxon>
        <taxon>Dinophyceae</taxon>
        <taxon>Prorocentrales</taxon>
        <taxon>Prorocentraceae</taxon>
        <taxon>Prorocentrum</taxon>
    </lineage>
</organism>
<name>A0ABN9TR37_9DINO</name>
<feature type="compositionally biased region" description="Basic residues" evidence="1">
    <location>
        <begin position="677"/>
        <end position="709"/>
    </location>
</feature>
<feature type="region of interest" description="Disordered" evidence="1">
    <location>
        <begin position="278"/>
        <end position="315"/>
    </location>
</feature>
<dbReference type="PRINTS" id="PR01217">
    <property type="entry name" value="PRICHEXTENSN"/>
</dbReference>
<gene>
    <name evidence="3" type="ORF">PCOR1329_LOCUS41207</name>
</gene>
<dbReference type="Pfam" id="PF03067">
    <property type="entry name" value="LPMO_10"/>
    <property type="match status" value="1"/>
</dbReference>
<feature type="region of interest" description="Disordered" evidence="1">
    <location>
        <begin position="593"/>
        <end position="741"/>
    </location>
</feature>
<feature type="non-terminal residue" evidence="3">
    <location>
        <position position="1"/>
    </location>
</feature>
<evidence type="ECO:0000259" key="2">
    <source>
        <dbReference type="PROSITE" id="PS51910"/>
    </source>
</evidence>